<evidence type="ECO:0000313" key="1">
    <source>
        <dbReference type="EMBL" id="EFC36046.1"/>
    </source>
</evidence>
<dbReference type="STRING" id="5762.D2W338"/>
<dbReference type="VEuPathDB" id="AmoebaDB:NAEGRDRAFT_82313"/>
<dbReference type="InterPro" id="IPR016024">
    <property type="entry name" value="ARM-type_fold"/>
</dbReference>
<organism evidence="3">
    <name type="scientific">Naegleria gruberi</name>
    <name type="common">Amoeba</name>
    <dbReference type="NCBI Taxonomy" id="5762"/>
    <lineage>
        <taxon>Eukaryota</taxon>
        <taxon>Discoba</taxon>
        <taxon>Heterolobosea</taxon>
        <taxon>Tetramitia</taxon>
        <taxon>Eutetramitia</taxon>
        <taxon>Vahlkampfiidae</taxon>
        <taxon>Naegleria</taxon>
    </lineage>
</organism>
<keyword evidence="3" id="KW-1185">Reference proteome</keyword>
<name>D2W338_NAEGR</name>
<dbReference type="PANTHER" id="PTHR34070">
    <property type="entry name" value="ARMADILLO-TYPE FOLD"/>
    <property type="match status" value="1"/>
</dbReference>
<dbReference type="Proteomes" id="UP000006671">
    <property type="component" value="Unassembled WGS sequence"/>
</dbReference>
<dbReference type="Pfam" id="PF08713">
    <property type="entry name" value="DNA_alkylation"/>
    <property type="match status" value="1"/>
</dbReference>
<dbReference type="Gene3D" id="1.25.10.90">
    <property type="match status" value="1"/>
</dbReference>
<dbReference type="EMBL" id="GG738929">
    <property type="protein sequence ID" value="EFC36546.1"/>
    <property type="molecule type" value="Genomic_DNA"/>
</dbReference>
<dbReference type="GeneID" id="8856533"/>
<evidence type="ECO:0000313" key="2">
    <source>
        <dbReference type="EMBL" id="EFC36546.1"/>
    </source>
</evidence>
<proteinExistence type="predicted"/>
<dbReference type="OMA" id="CDTFCNH"/>
<dbReference type="RefSeq" id="XP_002669290.1">
    <property type="nucleotide sequence ID" value="XM_002669244.1"/>
</dbReference>
<dbReference type="EMBL" id="GG738952">
    <property type="protein sequence ID" value="EFC36046.1"/>
    <property type="molecule type" value="Genomic_DNA"/>
</dbReference>
<dbReference type="OrthoDB" id="304402at2759"/>
<dbReference type="KEGG" id="ngr:NAEGRDRAFT_75809"/>
<dbReference type="CDD" id="cd06561">
    <property type="entry name" value="AlkD_like"/>
    <property type="match status" value="1"/>
</dbReference>
<dbReference type="SUPFAM" id="SSF48371">
    <property type="entry name" value="ARM repeat"/>
    <property type="match status" value="1"/>
</dbReference>
<dbReference type="PANTHER" id="PTHR34070:SF1">
    <property type="entry name" value="DNA ALKYLATION REPAIR PROTEIN"/>
    <property type="match status" value="1"/>
</dbReference>
<evidence type="ECO:0000313" key="3">
    <source>
        <dbReference type="Proteomes" id="UP000006671"/>
    </source>
</evidence>
<dbReference type="eggNOG" id="ENOG502S5QV">
    <property type="taxonomic scope" value="Eukaryota"/>
</dbReference>
<protein>
    <submittedName>
        <fullName evidence="2">Predicted protein</fullName>
    </submittedName>
</protein>
<reference evidence="2 3" key="1">
    <citation type="journal article" date="2010" name="Cell">
        <title>The genome of Naegleria gruberi illuminates early eukaryotic versatility.</title>
        <authorList>
            <person name="Fritz-Laylin L.K."/>
            <person name="Prochnik S.E."/>
            <person name="Ginger M.L."/>
            <person name="Dacks J.B."/>
            <person name="Carpenter M.L."/>
            <person name="Field M.C."/>
            <person name="Kuo A."/>
            <person name="Paredez A."/>
            <person name="Chapman J."/>
            <person name="Pham J."/>
            <person name="Shu S."/>
            <person name="Neupane R."/>
            <person name="Cipriano M."/>
            <person name="Mancuso J."/>
            <person name="Tu H."/>
            <person name="Salamov A."/>
            <person name="Lindquist E."/>
            <person name="Shapiro H."/>
            <person name="Lucas S."/>
            <person name="Grigoriev I.V."/>
            <person name="Cande W.Z."/>
            <person name="Fulton C."/>
            <person name="Rokhsar D.S."/>
            <person name="Dawson S.C."/>
        </authorList>
    </citation>
    <scope>NUCLEOTIDE SEQUENCE [LARGE SCALE GENOMIC DNA]</scope>
    <source>
        <strain evidence="2 3">NEG-M</strain>
    </source>
</reference>
<accession>D2W338</accession>
<dbReference type="InterPro" id="IPR014825">
    <property type="entry name" value="DNA_alkylation"/>
</dbReference>
<gene>
    <name evidence="2" type="ORF">NAEGRDRAFT_75809</name>
    <name evidence="1" type="ORF">NAEGRDRAFT_82313</name>
</gene>
<dbReference type="AlphaFoldDB" id="D2W338"/>
<sequence length="263" mass="30263">MEVKRMNFTKLVRTTLLKVANKDSAKHQEGYMKNVIKFHGLKAPIVEKCWKDTLKSNLQTNIPELKDQVDVSYELIASKYFEEKSIGIKILASNVKNFVPKKKKKSTEDDEIGVNGLYVVNGIEENLFDKEHVYDWATCDTISSTVICELIKRDSSLAQVVQKWKDSDNLWKQRSACVSFVKIAKHGEYNDLIIDICSTTVKNSERFAQLGTGWVLRELSLADLDLVTDFIKENYSHFSREGLRYAVEKMSKDDKEELMSYEP</sequence>